<accession>A0ABR8N3Q4</accession>
<sequence>MLHNKQRSFTGKRGLSAMLVLLLSLAVVMSACGKKTVDVTKAPASDQGTVVAEYKDGKVTDKEFDRYISFFSIVNPSAEAYLSIEGMKEQFLREYVGYKILYSRADAKAKDAASADVKTFVKQFEEAAKSDATMKAKMDKAGLTNADAEWFYRMIITVMDHSEQSVKDEEIKAIYDKAPTDFNNVSLRHILIGFKDPSTGEEKLKKEDALKKAKDVKAELEKGGDWTELAKKYSDDEGSKNKGGLYENQAPRVWVEAFKKAANSQEVGKIGDPVETEYGYHVIKVEKRETRTWEQVPDTIKKELRQSISTNNLNKFMSDELPGLITKIELPKETTDKTSNSTDTSKDSGQAGTGTDTGTSTDTNTEKKEEGAAK</sequence>
<comment type="caution">
    <text evidence="5">The sequence shown here is derived from an EMBL/GenBank/DDBJ whole genome shotgun (WGS) entry which is preliminary data.</text>
</comment>
<protein>
    <submittedName>
        <fullName evidence="5">Peptidylprolyl isomerase</fullName>
    </submittedName>
</protein>
<dbReference type="SUPFAM" id="SSF54534">
    <property type="entry name" value="FKBP-like"/>
    <property type="match status" value="1"/>
</dbReference>
<keyword evidence="6" id="KW-1185">Reference proteome</keyword>
<reference evidence="5 6" key="1">
    <citation type="submission" date="2020-09" db="EMBL/GenBank/DDBJ databases">
        <title>Paenibacillus sp. strain PR3 16S rRNA gene Genome sequencing and assembly.</title>
        <authorList>
            <person name="Kim J."/>
        </authorList>
    </citation>
    <scope>NUCLEOTIDE SEQUENCE [LARGE SCALE GENOMIC DNA]</scope>
    <source>
        <strain evidence="5 6">PR3</strain>
    </source>
</reference>
<dbReference type="Proteomes" id="UP000609346">
    <property type="component" value="Unassembled WGS sequence"/>
</dbReference>
<dbReference type="PANTHER" id="PTHR47245">
    <property type="entry name" value="PEPTIDYLPROLYL ISOMERASE"/>
    <property type="match status" value="1"/>
</dbReference>
<dbReference type="EMBL" id="JACXZA010000012">
    <property type="protein sequence ID" value="MBD3922808.1"/>
    <property type="molecule type" value="Genomic_DNA"/>
</dbReference>
<name>A0ABR8N3Q4_9BACL</name>
<evidence type="ECO:0000313" key="6">
    <source>
        <dbReference type="Proteomes" id="UP000609346"/>
    </source>
</evidence>
<feature type="chain" id="PRO_5045675649" evidence="3">
    <location>
        <begin position="31"/>
        <end position="374"/>
    </location>
</feature>
<feature type="signal peptide" evidence="3">
    <location>
        <begin position="1"/>
        <end position="30"/>
    </location>
</feature>
<keyword evidence="1" id="KW-0697">Rotamase</keyword>
<dbReference type="Pfam" id="PF13616">
    <property type="entry name" value="Rotamase_3"/>
    <property type="match status" value="1"/>
</dbReference>
<dbReference type="Gene3D" id="3.10.50.40">
    <property type="match status" value="1"/>
</dbReference>
<dbReference type="PROSITE" id="PS50198">
    <property type="entry name" value="PPIC_PPIASE_2"/>
    <property type="match status" value="1"/>
</dbReference>
<organism evidence="5 6">
    <name type="scientific">Paenibacillus terricola</name>
    <dbReference type="NCBI Taxonomy" id="2763503"/>
    <lineage>
        <taxon>Bacteria</taxon>
        <taxon>Bacillati</taxon>
        <taxon>Bacillota</taxon>
        <taxon>Bacilli</taxon>
        <taxon>Bacillales</taxon>
        <taxon>Paenibacillaceae</taxon>
        <taxon>Paenibacillus</taxon>
    </lineage>
</organism>
<dbReference type="InterPro" id="IPR027304">
    <property type="entry name" value="Trigger_fact/SurA_dom_sf"/>
</dbReference>
<dbReference type="PANTHER" id="PTHR47245:SF2">
    <property type="entry name" value="PEPTIDYL-PROLYL CIS-TRANS ISOMERASE HP_0175-RELATED"/>
    <property type="match status" value="1"/>
</dbReference>
<proteinExistence type="predicted"/>
<keyword evidence="1 5" id="KW-0413">Isomerase</keyword>
<evidence type="ECO:0000256" key="3">
    <source>
        <dbReference type="SAM" id="SignalP"/>
    </source>
</evidence>
<gene>
    <name evidence="5" type="ORF">H8B09_29125</name>
</gene>
<evidence type="ECO:0000256" key="1">
    <source>
        <dbReference type="PROSITE-ProRule" id="PRU00278"/>
    </source>
</evidence>
<dbReference type="GO" id="GO:0016853">
    <property type="term" value="F:isomerase activity"/>
    <property type="evidence" value="ECO:0007669"/>
    <property type="project" value="UniProtKB-KW"/>
</dbReference>
<feature type="compositionally biased region" description="Basic and acidic residues" evidence="2">
    <location>
        <begin position="364"/>
        <end position="374"/>
    </location>
</feature>
<dbReference type="PROSITE" id="PS51257">
    <property type="entry name" value="PROKAR_LIPOPROTEIN"/>
    <property type="match status" value="1"/>
</dbReference>
<dbReference type="InterPro" id="IPR050245">
    <property type="entry name" value="PrsA_foldase"/>
</dbReference>
<feature type="domain" description="PpiC" evidence="4">
    <location>
        <begin position="182"/>
        <end position="287"/>
    </location>
</feature>
<feature type="region of interest" description="Disordered" evidence="2">
    <location>
        <begin position="327"/>
        <end position="374"/>
    </location>
</feature>
<dbReference type="RefSeq" id="WP_191207110.1">
    <property type="nucleotide sequence ID" value="NZ_JACXZA010000012.1"/>
</dbReference>
<keyword evidence="3" id="KW-0732">Signal</keyword>
<dbReference type="SUPFAM" id="SSF109998">
    <property type="entry name" value="Triger factor/SurA peptide-binding domain-like"/>
    <property type="match status" value="1"/>
</dbReference>
<dbReference type="InterPro" id="IPR000297">
    <property type="entry name" value="PPIase_PpiC"/>
</dbReference>
<dbReference type="InterPro" id="IPR046357">
    <property type="entry name" value="PPIase_dom_sf"/>
</dbReference>
<evidence type="ECO:0000256" key="2">
    <source>
        <dbReference type="SAM" id="MobiDB-lite"/>
    </source>
</evidence>
<feature type="compositionally biased region" description="Low complexity" evidence="2">
    <location>
        <begin position="353"/>
        <end position="363"/>
    </location>
</feature>
<evidence type="ECO:0000313" key="5">
    <source>
        <dbReference type="EMBL" id="MBD3922808.1"/>
    </source>
</evidence>
<evidence type="ECO:0000259" key="4">
    <source>
        <dbReference type="PROSITE" id="PS50198"/>
    </source>
</evidence>